<evidence type="ECO:0000256" key="3">
    <source>
        <dbReference type="ARBA" id="ARBA00023136"/>
    </source>
</evidence>
<evidence type="ECO:0000313" key="7">
    <source>
        <dbReference type="Proteomes" id="UP000014568"/>
    </source>
</evidence>
<dbReference type="Gene3D" id="1.20.1250.20">
    <property type="entry name" value="MFS general substrate transporter like domains"/>
    <property type="match status" value="1"/>
</dbReference>
<evidence type="ECO:0000259" key="5">
    <source>
        <dbReference type="PROSITE" id="PS50850"/>
    </source>
</evidence>
<dbReference type="InterPro" id="IPR020846">
    <property type="entry name" value="MFS_dom"/>
</dbReference>
<dbReference type="HOGENOM" id="CLU_056365_0_0_6"/>
<dbReference type="Pfam" id="PF07690">
    <property type="entry name" value="MFS_1"/>
    <property type="match status" value="1"/>
</dbReference>
<evidence type="ECO:0000256" key="1">
    <source>
        <dbReference type="ARBA" id="ARBA00022692"/>
    </source>
</evidence>
<feature type="transmembrane region" description="Helical" evidence="4">
    <location>
        <begin position="352"/>
        <end position="371"/>
    </location>
</feature>
<feature type="transmembrane region" description="Helical" evidence="4">
    <location>
        <begin position="383"/>
        <end position="399"/>
    </location>
</feature>
<dbReference type="EMBL" id="ATGI01000022">
    <property type="protein sequence ID" value="EPF73881.1"/>
    <property type="molecule type" value="Genomic_DNA"/>
</dbReference>
<feature type="transmembrane region" description="Helical" evidence="4">
    <location>
        <begin position="112"/>
        <end position="132"/>
    </location>
</feature>
<feature type="domain" description="Major facilitator superfamily (MFS) profile" evidence="5">
    <location>
        <begin position="15"/>
        <end position="412"/>
    </location>
</feature>
<reference evidence="6 7" key="1">
    <citation type="submission" date="2013-06" db="EMBL/GenBank/DDBJ databases">
        <title>The Genome Sequence of Acinetobacter rudis CIP 110305.</title>
        <authorList>
            <consortium name="The Broad Institute Genome Sequencing Platform"/>
            <consortium name="The Broad Institute Genome Sequencing Center for Infectious Disease"/>
            <person name="Cerqueira G."/>
            <person name="Feldgarden M."/>
            <person name="Courvalin P."/>
            <person name="Perichon B."/>
            <person name="Grillot-Courvalin C."/>
            <person name="Clermont D."/>
            <person name="Rocha E."/>
            <person name="Yoon E.-J."/>
            <person name="Nemec A."/>
            <person name="Young S.K."/>
            <person name="Zeng Q."/>
            <person name="Gargeya S."/>
            <person name="Fitzgerald M."/>
            <person name="Abouelleil A."/>
            <person name="Alvarado L."/>
            <person name="Berlin A.M."/>
            <person name="Chapman S.B."/>
            <person name="Dewar J."/>
            <person name="Goldberg J."/>
            <person name="Griggs A."/>
            <person name="Gujja S."/>
            <person name="Hansen M."/>
            <person name="Howarth C."/>
            <person name="Imamovic A."/>
            <person name="Larimer J."/>
            <person name="McCowan C."/>
            <person name="Murphy C."/>
            <person name="Pearson M."/>
            <person name="Priest M."/>
            <person name="Roberts A."/>
            <person name="Saif S."/>
            <person name="Shea T."/>
            <person name="Sykes S."/>
            <person name="Wortman J."/>
            <person name="Nusbaum C."/>
            <person name="Birren B."/>
        </authorList>
    </citation>
    <scope>NUCLEOTIDE SEQUENCE [LARGE SCALE GENOMIC DNA]</scope>
    <source>
        <strain evidence="6 7">CIP 110305</strain>
    </source>
</reference>
<evidence type="ECO:0000256" key="4">
    <source>
        <dbReference type="SAM" id="Phobius"/>
    </source>
</evidence>
<dbReference type="OrthoDB" id="9781976at2"/>
<sequence length="412" mass="44713">MRAENSQVNSTRRLQRLAITIITFAQLFATSLWFSANSAAFDLMHYWHIGISEIGWLSNAVQAGFILGTFIIAITGFADRFAASRIFCFAAVSGALFNFTFAFFAQGIWDGMFYRFLVGISLAGIYPVGMKLAVQWAPSHKAQVLSLLVAMLTLGTALPYALNGLAINLNWQHVMSIASLCALLAALMIYLLGDAKPPSEQIAIHQPAAKTKPPLFLAFRNHKFKAAAFGYFGHMWELYAFWTVVPILIVHTNLAQALGIHQAMLSFFVISCGAVGCITVAWLNRYFSSSTLAITALSLSTLCCISFSLGWRVIPAGGLLVILAFWGAAVIADSPQFSALSAQACPPEQIGAALAIQNAIGFSITIVSITLVTSMLERVGPDASWLLIIGPVLGVIGFHRQYKIRNAEKYSV</sequence>
<proteinExistence type="predicted"/>
<gene>
    <name evidence="6" type="ORF">F945_01760</name>
</gene>
<feature type="transmembrane region" description="Helical" evidence="4">
    <location>
        <begin position="17"/>
        <end position="36"/>
    </location>
</feature>
<evidence type="ECO:0000313" key="6">
    <source>
        <dbReference type="EMBL" id="EPF73881.1"/>
    </source>
</evidence>
<dbReference type="eggNOG" id="COG2814">
    <property type="taxonomic scope" value="Bacteria"/>
</dbReference>
<feature type="transmembrane region" description="Helical" evidence="4">
    <location>
        <begin position="56"/>
        <end position="74"/>
    </location>
</feature>
<keyword evidence="3 4" id="KW-0472">Membrane</keyword>
<feature type="transmembrane region" description="Helical" evidence="4">
    <location>
        <begin position="314"/>
        <end position="332"/>
    </location>
</feature>
<feature type="transmembrane region" description="Helical" evidence="4">
    <location>
        <begin position="144"/>
        <end position="162"/>
    </location>
</feature>
<feature type="transmembrane region" description="Helical" evidence="4">
    <location>
        <begin position="263"/>
        <end position="283"/>
    </location>
</feature>
<feature type="transmembrane region" description="Helical" evidence="4">
    <location>
        <begin position="229"/>
        <end position="251"/>
    </location>
</feature>
<dbReference type="InterPro" id="IPR011701">
    <property type="entry name" value="MFS"/>
</dbReference>
<dbReference type="AlphaFoldDB" id="S3P4X2"/>
<dbReference type="PROSITE" id="PS50850">
    <property type="entry name" value="MFS"/>
    <property type="match status" value="1"/>
</dbReference>
<dbReference type="GO" id="GO:0022857">
    <property type="term" value="F:transmembrane transporter activity"/>
    <property type="evidence" value="ECO:0007669"/>
    <property type="project" value="InterPro"/>
</dbReference>
<dbReference type="PANTHER" id="PTHR23521">
    <property type="entry name" value="TRANSPORTER MFS SUPERFAMILY"/>
    <property type="match status" value="1"/>
</dbReference>
<keyword evidence="7" id="KW-1185">Reference proteome</keyword>
<name>S3P4X2_9GAMM</name>
<evidence type="ECO:0000256" key="2">
    <source>
        <dbReference type="ARBA" id="ARBA00022989"/>
    </source>
</evidence>
<feature type="transmembrane region" description="Helical" evidence="4">
    <location>
        <begin position="86"/>
        <end position="106"/>
    </location>
</feature>
<dbReference type="RefSeq" id="WP_016656167.1">
    <property type="nucleotide sequence ID" value="NZ_KE340353.1"/>
</dbReference>
<dbReference type="PANTHER" id="PTHR23521:SF3">
    <property type="entry name" value="MFS TRANSPORTER"/>
    <property type="match status" value="1"/>
</dbReference>
<protein>
    <recommendedName>
        <fullName evidence="5">Major facilitator superfamily (MFS) profile domain-containing protein</fullName>
    </recommendedName>
</protein>
<accession>S3P4X2</accession>
<comment type="caution">
    <text evidence="6">The sequence shown here is derived from an EMBL/GenBank/DDBJ whole genome shotgun (WGS) entry which is preliminary data.</text>
</comment>
<organism evidence="6 7">
    <name type="scientific">Acinetobacter rudis CIP 110305</name>
    <dbReference type="NCBI Taxonomy" id="421052"/>
    <lineage>
        <taxon>Bacteria</taxon>
        <taxon>Pseudomonadati</taxon>
        <taxon>Pseudomonadota</taxon>
        <taxon>Gammaproteobacteria</taxon>
        <taxon>Moraxellales</taxon>
        <taxon>Moraxellaceae</taxon>
        <taxon>Acinetobacter</taxon>
    </lineage>
</organism>
<dbReference type="PATRIC" id="fig|421052.3.peg.1717"/>
<dbReference type="Proteomes" id="UP000014568">
    <property type="component" value="Unassembled WGS sequence"/>
</dbReference>
<dbReference type="GO" id="GO:0005886">
    <property type="term" value="C:plasma membrane"/>
    <property type="evidence" value="ECO:0007669"/>
    <property type="project" value="TreeGrafter"/>
</dbReference>
<dbReference type="InterPro" id="IPR036259">
    <property type="entry name" value="MFS_trans_sf"/>
</dbReference>
<dbReference type="SUPFAM" id="SSF103473">
    <property type="entry name" value="MFS general substrate transporter"/>
    <property type="match status" value="1"/>
</dbReference>
<feature type="transmembrane region" description="Helical" evidence="4">
    <location>
        <begin position="174"/>
        <end position="192"/>
    </location>
</feature>
<keyword evidence="1 4" id="KW-0812">Transmembrane</keyword>
<keyword evidence="2 4" id="KW-1133">Transmembrane helix</keyword>